<dbReference type="SUPFAM" id="SSF49899">
    <property type="entry name" value="Concanavalin A-like lectins/glucanases"/>
    <property type="match status" value="1"/>
</dbReference>
<evidence type="ECO:0000313" key="3">
    <source>
        <dbReference type="Proteomes" id="UP000663836"/>
    </source>
</evidence>
<organism evidence="2 3">
    <name type="scientific">Rotaria sordida</name>
    <dbReference type="NCBI Taxonomy" id="392033"/>
    <lineage>
        <taxon>Eukaryota</taxon>
        <taxon>Metazoa</taxon>
        <taxon>Spiralia</taxon>
        <taxon>Gnathifera</taxon>
        <taxon>Rotifera</taxon>
        <taxon>Eurotatoria</taxon>
        <taxon>Bdelloidea</taxon>
        <taxon>Philodinida</taxon>
        <taxon>Philodinidae</taxon>
        <taxon>Rotaria</taxon>
    </lineage>
</organism>
<dbReference type="Gene3D" id="2.60.120.200">
    <property type="match status" value="1"/>
</dbReference>
<feature type="compositionally biased region" description="Pro residues" evidence="1">
    <location>
        <begin position="17"/>
        <end position="35"/>
    </location>
</feature>
<reference evidence="2" key="1">
    <citation type="submission" date="2021-02" db="EMBL/GenBank/DDBJ databases">
        <authorList>
            <person name="Nowell W R."/>
        </authorList>
    </citation>
    <scope>NUCLEOTIDE SEQUENCE</scope>
</reference>
<comment type="caution">
    <text evidence="2">The sequence shown here is derived from an EMBL/GenBank/DDBJ whole genome shotgun (WGS) entry which is preliminary data.</text>
</comment>
<feature type="region of interest" description="Disordered" evidence="1">
    <location>
        <begin position="1"/>
        <end position="36"/>
    </location>
</feature>
<dbReference type="InterPro" id="IPR011042">
    <property type="entry name" value="6-blade_b-propeller_TolB-like"/>
</dbReference>
<dbReference type="Proteomes" id="UP000663836">
    <property type="component" value="Unassembled WGS sequence"/>
</dbReference>
<accession>A0A819MLY7</accession>
<dbReference type="Gene3D" id="2.120.10.30">
    <property type="entry name" value="TolB, C-terminal domain"/>
    <property type="match status" value="1"/>
</dbReference>
<evidence type="ECO:0000313" key="2">
    <source>
        <dbReference type="EMBL" id="CAF3982736.1"/>
    </source>
</evidence>
<proteinExistence type="predicted"/>
<protein>
    <submittedName>
        <fullName evidence="2">Uncharacterized protein</fullName>
    </submittedName>
</protein>
<feature type="compositionally biased region" description="Polar residues" evidence="1">
    <location>
        <begin position="1"/>
        <end position="10"/>
    </location>
</feature>
<name>A0A819MLY7_9BILA</name>
<evidence type="ECO:0000256" key="1">
    <source>
        <dbReference type="SAM" id="MobiDB-lite"/>
    </source>
</evidence>
<dbReference type="InterPro" id="IPR013320">
    <property type="entry name" value="ConA-like_dom_sf"/>
</dbReference>
<dbReference type="AlphaFoldDB" id="A0A819MLY7"/>
<dbReference type="Pfam" id="PF13385">
    <property type="entry name" value="Laminin_G_3"/>
    <property type="match status" value="1"/>
</dbReference>
<dbReference type="EMBL" id="CAJOBD010004152">
    <property type="protein sequence ID" value="CAF3982736.1"/>
    <property type="molecule type" value="Genomic_DNA"/>
</dbReference>
<sequence>MTNNLTTGTLPVSDPQQPQPRSPRPPLRPASPPRLPVRQVQLARVSLKENNYVYNKILIPLLATDTTSTTTTTTTTTTPRCNPIFPSTSGLVAYFPMDSSPSYLTNDGGTATAIAVSVTNVAGQRNQSLSFTGTINSYFQTSALPSIGTVNAPFSIALYINPDVLSGTIVHISKYENGTADWCLPFIGFASTTNLAIQIWGGSTANYVLGPIPSVNSWTHVVQTWSSTSGLSLYIDGLLYGQDSTVTTYAASGVADYLTLASTLQAIPYPLNGCSTTGVLGEKTVIGGIQGNDSNQVSHPYGLYIDLNNVLFIADSGNDRVMKLEQDASKRIIVVEFGSK</sequence>
<gene>
    <name evidence="2" type="ORF">JBS370_LOCUS25273</name>
</gene>